<protein>
    <recommendedName>
        <fullName evidence="4">Replication protein</fullName>
    </recommendedName>
</protein>
<sequence length="273" mass="30000">MAGDWIKFDVTTPDKPEVVAIAADLGIDQDAVVGKLLRIWIWADQNSVAGNGLSVTSAFLDRLAFCPGFAGAMRKIGWLAGDDGALSFPNFERHNGKTAKNRAVSNRRVAEHRSARNGDVTPDVTPGALQKSLPEKRREEKEEKPPIPPASGGEADGVKPSRAKGRSEAMTYGQFVDACKADGEKLIPSDHAVFGFAATAGIPVEYLELAWREFARQYRGSKKTQAGKRGWRQKFENCVRRNWYRLWWFPAEGSCDLTTAGVALKREKEAHAA</sequence>
<evidence type="ECO:0000313" key="2">
    <source>
        <dbReference type="EMBL" id="MFC4727129.1"/>
    </source>
</evidence>
<accession>A0ABV9NIL6</accession>
<dbReference type="EMBL" id="JBHSGG010000003">
    <property type="protein sequence ID" value="MFC4727129.1"/>
    <property type="molecule type" value="Genomic_DNA"/>
</dbReference>
<feature type="region of interest" description="Disordered" evidence="1">
    <location>
        <begin position="97"/>
        <end position="166"/>
    </location>
</feature>
<evidence type="ECO:0000256" key="1">
    <source>
        <dbReference type="SAM" id="MobiDB-lite"/>
    </source>
</evidence>
<gene>
    <name evidence="2" type="ORF">ACFO3Q_02965</name>
</gene>
<feature type="compositionally biased region" description="Basic and acidic residues" evidence="1">
    <location>
        <begin position="133"/>
        <end position="145"/>
    </location>
</feature>
<organism evidence="2 3">
    <name type="scientific">Coralloluteibacterium thermophilum</name>
    <dbReference type="NCBI Taxonomy" id="2707049"/>
    <lineage>
        <taxon>Bacteria</taxon>
        <taxon>Pseudomonadati</taxon>
        <taxon>Pseudomonadota</taxon>
        <taxon>Gammaproteobacteria</taxon>
        <taxon>Lysobacterales</taxon>
        <taxon>Lysobacteraceae</taxon>
        <taxon>Coralloluteibacterium</taxon>
    </lineage>
</organism>
<comment type="caution">
    <text evidence="2">The sequence shown here is derived from an EMBL/GenBank/DDBJ whole genome shotgun (WGS) entry which is preliminary data.</text>
</comment>
<evidence type="ECO:0000313" key="3">
    <source>
        <dbReference type="Proteomes" id="UP001595892"/>
    </source>
</evidence>
<dbReference type="RefSeq" id="WP_377003133.1">
    <property type="nucleotide sequence ID" value="NZ_JBHSGG010000003.1"/>
</dbReference>
<name>A0ABV9NIL6_9GAMM</name>
<evidence type="ECO:0008006" key="4">
    <source>
        <dbReference type="Google" id="ProtNLM"/>
    </source>
</evidence>
<reference evidence="3" key="1">
    <citation type="journal article" date="2019" name="Int. J. Syst. Evol. Microbiol.">
        <title>The Global Catalogue of Microorganisms (GCM) 10K type strain sequencing project: providing services to taxonomists for standard genome sequencing and annotation.</title>
        <authorList>
            <consortium name="The Broad Institute Genomics Platform"/>
            <consortium name="The Broad Institute Genome Sequencing Center for Infectious Disease"/>
            <person name="Wu L."/>
            <person name="Ma J."/>
        </authorList>
    </citation>
    <scope>NUCLEOTIDE SEQUENCE [LARGE SCALE GENOMIC DNA]</scope>
    <source>
        <strain evidence="3">CGMCC 1.13574</strain>
    </source>
</reference>
<keyword evidence="3" id="KW-1185">Reference proteome</keyword>
<dbReference type="Proteomes" id="UP001595892">
    <property type="component" value="Unassembled WGS sequence"/>
</dbReference>
<proteinExistence type="predicted"/>